<evidence type="ECO:0000313" key="2">
    <source>
        <dbReference type="Proteomes" id="UP000218418"/>
    </source>
</evidence>
<proteinExistence type="predicted"/>
<evidence type="ECO:0000313" key="1">
    <source>
        <dbReference type="EMBL" id="BAY86692.1"/>
    </source>
</evidence>
<dbReference type="EMBL" id="AP018227">
    <property type="protein sequence ID" value="BAY86692.1"/>
    <property type="molecule type" value="Genomic_DNA"/>
</dbReference>
<gene>
    <name evidence="1" type="ORF">NIES267_62030</name>
</gene>
<dbReference type="InterPro" id="IPR029063">
    <property type="entry name" value="SAM-dependent_MTases_sf"/>
</dbReference>
<sequence>MTQQNIDFDKNAPIAGSEYDEMARLVLPGYEAMHQMALACLRAKLPDEANLLVVGAGTGMELVKFAEGNSNWKILGVDPSENNTARLRN</sequence>
<dbReference type="SUPFAM" id="SSF53335">
    <property type="entry name" value="S-adenosyl-L-methionine-dependent methyltransferases"/>
    <property type="match status" value="1"/>
</dbReference>
<reference evidence="1 2" key="1">
    <citation type="submission" date="2017-06" db="EMBL/GenBank/DDBJ databases">
        <title>Genome sequencing of cyanobaciteial culture collection at National Institute for Environmental Studies (NIES).</title>
        <authorList>
            <person name="Hirose Y."/>
            <person name="Shimura Y."/>
            <person name="Fujisawa T."/>
            <person name="Nakamura Y."/>
            <person name="Kawachi M."/>
        </authorList>
    </citation>
    <scope>NUCLEOTIDE SEQUENCE [LARGE SCALE GENOMIC DNA]</scope>
    <source>
        <strain evidence="1 2">NIES-267</strain>
    </source>
</reference>
<evidence type="ECO:0008006" key="3">
    <source>
        <dbReference type="Google" id="ProtNLM"/>
    </source>
</evidence>
<dbReference type="Gene3D" id="3.40.50.150">
    <property type="entry name" value="Vaccinia Virus protein VP39"/>
    <property type="match status" value="1"/>
</dbReference>
<accession>A0A1Z4LZM6</accession>
<dbReference type="Proteomes" id="UP000218418">
    <property type="component" value="Chromosome"/>
</dbReference>
<organism evidence="1 2">
    <name type="scientific">Calothrix parasitica NIES-267</name>
    <dbReference type="NCBI Taxonomy" id="1973488"/>
    <lineage>
        <taxon>Bacteria</taxon>
        <taxon>Bacillati</taxon>
        <taxon>Cyanobacteriota</taxon>
        <taxon>Cyanophyceae</taxon>
        <taxon>Nostocales</taxon>
        <taxon>Calotrichaceae</taxon>
        <taxon>Calothrix</taxon>
    </lineage>
</organism>
<keyword evidence="2" id="KW-1185">Reference proteome</keyword>
<protein>
    <recommendedName>
        <fullName evidence="3">Type 12 methyltransferase</fullName>
    </recommendedName>
</protein>
<name>A0A1Z4LZM6_9CYAN</name>
<dbReference type="AlphaFoldDB" id="A0A1Z4LZM6"/>